<evidence type="ECO:0000256" key="2">
    <source>
        <dbReference type="ARBA" id="ARBA00022801"/>
    </source>
</evidence>
<dbReference type="AlphaFoldDB" id="A0A8T0IAR9"/>
<dbReference type="InterPro" id="IPR017853">
    <property type="entry name" value="GH"/>
</dbReference>
<dbReference type="InterPro" id="IPR000490">
    <property type="entry name" value="Glyco_hydro_17"/>
</dbReference>
<dbReference type="EMBL" id="CM026424">
    <property type="protein sequence ID" value="KAG0579593.1"/>
    <property type="molecule type" value="Genomic_DNA"/>
</dbReference>
<dbReference type="GO" id="GO:0004553">
    <property type="term" value="F:hydrolase activity, hydrolyzing O-glycosyl compounds"/>
    <property type="evidence" value="ECO:0007669"/>
    <property type="project" value="InterPro"/>
</dbReference>
<evidence type="ECO:0000256" key="5">
    <source>
        <dbReference type="RuleBase" id="RU004336"/>
    </source>
</evidence>
<dbReference type="PROSITE" id="PS00587">
    <property type="entry name" value="GLYCOSYL_HYDROL_F17"/>
    <property type="match status" value="1"/>
</dbReference>
<evidence type="ECO:0000313" key="7">
    <source>
        <dbReference type="Proteomes" id="UP000822688"/>
    </source>
</evidence>
<comment type="similarity">
    <text evidence="1 4">Belongs to the glycosyl hydrolase 17 family.</text>
</comment>
<gene>
    <name evidence="6" type="ORF">KC19_4G109200</name>
</gene>
<dbReference type="InterPro" id="IPR044965">
    <property type="entry name" value="Glyco_hydro_17_plant"/>
</dbReference>
<dbReference type="Proteomes" id="UP000822688">
    <property type="component" value="Chromosome 4"/>
</dbReference>
<dbReference type="GO" id="GO:0005975">
    <property type="term" value="P:carbohydrate metabolic process"/>
    <property type="evidence" value="ECO:0007669"/>
    <property type="project" value="InterPro"/>
</dbReference>
<dbReference type="Pfam" id="PF00332">
    <property type="entry name" value="Glyco_hydro_17"/>
    <property type="match status" value="1"/>
</dbReference>
<keyword evidence="7" id="KW-1185">Reference proteome</keyword>
<evidence type="ECO:0000256" key="3">
    <source>
        <dbReference type="ARBA" id="ARBA00023295"/>
    </source>
</evidence>
<dbReference type="PANTHER" id="PTHR32227">
    <property type="entry name" value="GLUCAN ENDO-1,3-BETA-GLUCOSIDASE BG1-RELATED-RELATED"/>
    <property type="match status" value="1"/>
</dbReference>
<organism evidence="6 7">
    <name type="scientific">Ceratodon purpureus</name>
    <name type="common">Fire moss</name>
    <name type="synonym">Dicranum purpureum</name>
    <dbReference type="NCBI Taxonomy" id="3225"/>
    <lineage>
        <taxon>Eukaryota</taxon>
        <taxon>Viridiplantae</taxon>
        <taxon>Streptophyta</taxon>
        <taxon>Embryophyta</taxon>
        <taxon>Bryophyta</taxon>
        <taxon>Bryophytina</taxon>
        <taxon>Bryopsida</taxon>
        <taxon>Dicranidae</taxon>
        <taxon>Pseudoditrichales</taxon>
        <taxon>Ditrichaceae</taxon>
        <taxon>Ceratodon</taxon>
    </lineage>
</organism>
<evidence type="ECO:0000313" key="6">
    <source>
        <dbReference type="EMBL" id="KAG0579593.1"/>
    </source>
</evidence>
<keyword evidence="3 5" id="KW-0326">Glycosidase</keyword>
<evidence type="ECO:0000256" key="1">
    <source>
        <dbReference type="ARBA" id="ARBA00008773"/>
    </source>
</evidence>
<sequence length="333" mass="37311">MATGTPFVGIDYGRLGNPLPKPEEVVKLLQKQGVKNVKIYDVDHNVLNAFTNSGIKLSVSVPNDKVEALFSGGQGAADRWVQENIVPYKDTVTSIGVGNEWLHPSSRYKDSKALVPVMRLLQTSLSKHRLSEQIKVSTPHAYGGFVNPSFPPSSGRFQDEGKMREILQFLVDNHSYVMLNVYPFFAYAQEGSIDENYALFKTPSKAVQDGPLRYTNLFDAMLDTFISAMAKLDPRFKNLPIVVTETGWPNGGSTRRGVNVENARYYNQSVIKHVLAKKGTPLRPGQSFPTYIFALFDENQKDLVWDHEERHFGHFRVGANGKVEPVYQLRMAG</sequence>
<reference evidence="6" key="1">
    <citation type="submission" date="2020-06" db="EMBL/GenBank/DDBJ databases">
        <title>WGS assembly of Ceratodon purpureus strain R40.</title>
        <authorList>
            <person name="Carey S.B."/>
            <person name="Jenkins J."/>
            <person name="Shu S."/>
            <person name="Lovell J.T."/>
            <person name="Sreedasyam A."/>
            <person name="Maumus F."/>
            <person name="Tiley G.P."/>
            <person name="Fernandez-Pozo N."/>
            <person name="Barry K."/>
            <person name="Chen C."/>
            <person name="Wang M."/>
            <person name="Lipzen A."/>
            <person name="Daum C."/>
            <person name="Saski C.A."/>
            <person name="Payton A.C."/>
            <person name="Mcbreen J.C."/>
            <person name="Conrad R.E."/>
            <person name="Kollar L.M."/>
            <person name="Olsson S."/>
            <person name="Huttunen S."/>
            <person name="Landis J.B."/>
            <person name="Wickett N.J."/>
            <person name="Johnson M.G."/>
            <person name="Rensing S.A."/>
            <person name="Grimwood J."/>
            <person name="Schmutz J."/>
            <person name="Mcdaniel S.F."/>
        </authorList>
    </citation>
    <scope>NUCLEOTIDE SEQUENCE</scope>
    <source>
        <strain evidence="6">R40</strain>
    </source>
</reference>
<keyword evidence="2 5" id="KW-0378">Hydrolase</keyword>
<accession>A0A8T0IAR9</accession>
<name>A0A8T0IAR9_CERPU</name>
<dbReference type="SUPFAM" id="SSF51445">
    <property type="entry name" value="(Trans)glycosidases"/>
    <property type="match status" value="1"/>
</dbReference>
<evidence type="ECO:0000256" key="4">
    <source>
        <dbReference type="RuleBase" id="RU004335"/>
    </source>
</evidence>
<proteinExistence type="inferred from homology"/>
<protein>
    <submittedName>
        <fullName evidence="6">Uncharacterized protein</fullName>
    </submittedName>
</protein>
<dbReference type="Gene3D" id="3.20.20.80">
    <property type="entry name" value="Glycosidases"/>
    <property type="match status" value="1"/>
</dbReference>
<comment type="caution">
    <text evidence="6">The sequence shown here is derived from an EMBL/GenBank/DDBJ whole genome shotgun (WGS) entry which is preliminary data.</text>
</comment>
<dbReference type="FunFam" id="3.20.20.80:FF:000010">
    <property type="entry name" value="glucan endo-1,3-beta-glucosidase, basic"/>
    <property type="match status" value="1"/>
</dbReference>